<evidence type="ECO:0000313" key="1">
    <source>
        <dbReference type="EnsemblMetazoa" id="GPAI030921-PA"/>
    </source>
</evidence>
<name>A0A1B0A0R9_GLOPL</name>
<dbReference type="Proteomes" id="UP000092445">
    <property type="component" value="Unassembled WGS sequence"/>
</dbReference>
<organism evidence="1 2">
    <name type="scientific">Glossina pallidipes</name>
    <name type="common">Tsetse fly</name>
    <dbReference type="NCBI Taxonomy" id="7398"/>
    <lineage>
        <taxon>Eukaryota</taxon>
        <taxon>Metazoa</taxon>
        <taxon>Ecdysozoa</taxon>
        <taxon>Arthropoda</taxon>
        <taxon>Hexapoda</taxon>
        <taxon>Insecta</taxon>
        <taxon>Pterygota</taxon>
        <taxon>Neoptera</taxon>
        <taxon>Endopterygota</taxon>
        <taxon>Diptera</taxon>
        <taxon>Brachycera</taxon>
        <taxon>Muscomorpha</taxon>
        <taxon>Hippoboscoidea</taxon>
        <taxon>Glossinidae</taxon>
        <taxon>Glossina</taxon>
    </lineage>
</organism>
<dbReference type="EnsemblMetazoa" id="GPAI030921-RA">
    <property type="protein sequence ID" value="GPAI030921-PA"/>
    <property type="gene ID" value="GPAI030921"/>
</dbReference>
<evidence type="ECO:0000313" key="2">
    <source>
        <dbReference type="Proteomes" id="UP000092445"/>
    </source>
</evidence>
<proteinExistence type="predicted"/>
<protein>
    <submittedName>
        <fullName evidence="1">Uncharacterized protein</fullName>
    </submittedName>
</protein>
<dbReference type="VEuPathDB" id="VectorBase:GPAI030921"/>
<reference evidence="1" key="2">
    <citation type="submission" date="2020-05" db="UniProtKB">
        <authorList>
            <consortium name="EnsemblMetazoa"/>
        </authorList>
    </citation>
    <scope>IDENTIFICATION</scope>
    <source>
        <strain evidence="1">IAEA</strain>
    </source>
</reference>
<keyword evidence="2" id="KW-1185">Reference proteome</keyword>
<dbReference type="AlphaFoldDB" id="A0A1B0A0R9"/>
<accession>A0A1B0A0R9</accession>
<sequence>MSKRTKPTDWYYTETHLPFKTPKSTTRDMLETGILAGAGQRALLCRQLNFQSYPVSDADLIKKRREAEKKKVAITTSYKRDFTLHYPPLCGPREKEFIPDPLFNRRPLSGFPSTDATNFKFMDDHFAHLSENLLRGYLKCFDCSAKQRKKLSFTTTIWTEPNNSFFP</sequence>
<reference evidence="2" key="1">
    <citation type="submission" date="2014-03" db="EMBL/GenBank/DDBJ databases">
        <authorList>
            <person name="Aksoy S."/>
            <person name="Warren W."/>
            <person name="Wilson R.K."/>
        </authorList>
    </citation>
    <scope>NUCLEOTIDE SEQUENCE [LARGE SCALE GENOMIC DNA]</scope>
    <source>
        <strain evidence="2">IAEA</strain>
    </source>
</reference>